<name>A0AAV9X052_9PEZI</name>
<feature type="signal peptide" evidence="1">
    <location>
        <begin position="1"/>
        <end position="24"/>
    </location>
</feature>
<dbReference type="EMBL" id="JAVHJO010000013">
    <property type="protein sequence ID" value="KAK6530398.1"/>
    <property type="molecule type" value="Genomic_DNA"/>
</dbReference>
<dbReference type="AlphaFoldDB" id="A0AAV9X052"/>
<dbReference type="Proteomes" id="UP001365542">
    <property type="component" value="Unassembled WGS sequence"/>
</dbReference>
<proteinExistence type="predicted"/>
<dbReference type="Gene3D" id="1.20.1260.10">
    <property type="match status" value="1"/>
</dbReference>
<protein>
    <submittedName>
        <fullName evidence="2">Uncharacterized protein</fullName>
    </submittedName>
</protein>
<keyword evidence="1" id="KW-0732">Signal</keyword>
<dbReference type="CDD" id="cd00657">
    <property type="entry name" value="Ferritin_like"/>
    <property type="match status" value="1"/>
</dbReference>
<dbReference type="SUPFAM" id="SSF47240">
    <property type="entry name" value="Ferritin-like"/>
    <property type="match status" value="1"/>
</dbReference>
<keyword evidence="3" id="KW-1185">Reference proteome</keyword>
<evidence type="ECO:0000256" key="1">
    <source>
        <dbReference type="SAM" id="SignalP"/>
    </source>
</evidence>
<dbReference type="InterPro" id="IPR039254">
    <property type="entry name" value="Rds1"/>
</dbReference>
<dbReference type="InterPro" id="IPR009078">
    <property type="entry name" value="Ferritin-like_SF"/>
</dbReference>
<organism evidence="2 3">
    <name type="scientific">Orbilia ellipsospora</name>
    <dbReference type="NCBI Taxonomy" id="2528407"/>
    <lineage>
        <taxon>Eukaryota</taxon>
        <taxon>Fungi</taxon>
        <taxon>Dikarya</taxon>
        <taxon>Ascomycota</taxon>
        <taxon>Pezizomycotina</taxon>
        <taxon>Orbiliomycetes</taxon>
        <taxon>Orbiliales</taxon>
        <taxon>Orbiliaceae</taxon>
        <taxon>Orbilia</taxon>
    </lineage>
</organism>
<sequence length="306" mass="31388">MVSFKSTILTSIVGLATFVGVGEAVPHRLPTFSKRASTGALTDTDILQFALTLEHLESAFYAQGFKKFSESDFADLGLSAKQLVALKKLGETEATHVDVISSVLKSAGANPVQPCEYDFGFTTAADMVAQAKILEAVGVSAYLGAAPLIKNKDILAAAASIVTVEARHQTFIRAAAGDELPVPQAFDAALGPKSVFTIAAQFIKSCPAGSGLAFEAFPSLVIVNAQNIKPGTPLNLASGSSPGGAKFCAFTAGGVGTVYAELKDGKCIVPDALAGEVYVQLTTSGNGKTLDDSSVVAGPAIISMAP</sequence>
<evidence type="ECO:0000313" key="2">
    <source>
        <dbReference type="EMBL" id="KAK6530398.1"/>
    </source>
</evidence>
<accession>A0AAV9X052</accession>
<dbReference type="PANTHER" id="PTHR38705">
    <property type="entry name" value="PROTEIN RDS1"/>
    <property type="match status" value="1"/>
</dbReference>
<dbReference type="Pfam" id="PF13668">
    <property type="entry name" value="Ferritin_2"/>
    <property type="match status" value="1"/>
</dbReference>
<gene>
    <name evidence="2" type="ORF">TWF694_003753</name>
</gene>
<comment type="caution">
    <text evidence="2">The sequence shown here is derived from an EMBL/GenBank/DDBJ whole genome shotgun (WGS) entry which is preliminary data.</text>
</comment>
<feature type="chain" id="PRO_5043866569" evidence="1">
    <location>
        <begin position="25"/>
        <end position="306"/>
    </location>
</feature>
<reference evidence="2 3" key="1">
    <citation type="submission" date="2019-10" db="EMBL/GenBank/DDBJ databases">
        <authorList>
            <person name="Palmer J.M."/>
        </authorList>
    </citation>
    <scope>NUCLEOTIDE SEQUENCE [LARGE SCALE GENOMIC DNA]</scope>
    <source>
        <strain evidence="2 3">TWF694</strain>
    </source>
</reference>
<dbReference type="InterPro" id="IPR012347">
    <property type="entry name" value="Ferritin-like"/>
</dbReference>
<dbReference type="PANTHER" id="PTHR38705:SF1">
    <property type="entry name" value="PROTEIN RDS1"/>
    <property type="match status" value="1"/>
</dbReference>
<evidence type="ECO:0000313" key="3">
    <source>
        <dbReference type="Proteomes" id="UP001365542"/>
    </source>
</evidence>